<proteinExistence type="predicted"/>
<evidence type="ECO:0000313" key="1">
    <source>
        <dbReference type="EMBL" id="OGG16055.1"/>
    </source>
</evidence>
<dbReference type="STRING" id="1798382.A3D77_01945"/>
<name>A0A1F5ZUP6_9BACT</name>
<dbReference type="Proteomes" id="UP000176923">
    <property type="component" value="Unassembled WGS sequence"/>
</dbReference>
<dbReference type="AlphaFoldDB" id="A0A1F5ZUP6"/>
<protein>
    <submittedName>
        <fullName evidence="1">Uncharacterized protein</fullName>
    </submittedName>
</protein>
<comment type="caution">
    <text evidence="1">The sequence shown here is derived from an EMBL/GenBank/DDBJ whole genome shotgun (WGS) entry which is preliminary data.</text>
</comment>
<gene>
    <name evidence="1" type="ORF">A3D77_01945</name>
</gene>
<accession>A0A1F5ZUP6</accession>
<sequence>MAKKGEVPVPTEQPIHGGRYGDFDMADALGVTNHEIVQVSKARLGEEQIIFVPARNSSDPDARITHPSTKP</sequence>
<reference evidence="1 2" key="1">
    <citation type="journal article" date="2016" name="Nat. Commun.">
        <title>Thousands of microbial genomes shed light on interconnected biogeochemical processes in an aquifer system.</title>
        <authorList>
            <person name="Anantharaman K."/>
            <person name="Brown C.T."/>
            <person name="Hug L.A."/>
            <person name="Sharon I."/>
            <person name="Castelle C.J."/>
            <person name="Probst A.J."/>
            <person name="Thomas B.C."/>
            <person name="Singh A."/>
            <person name="Wilkins M.J."/>
            <person name="Karaoz U."/>
            <person name="Brodie E.L."/>
            <person name="Williams K.H."/>
            <person name="Hubbard S.S."/>
            <person name="Banfield J.F."/>
        </authorList>
    </citation>
    <scope>NUCLEOTIDE SEQUENCE [LARGE SCALE GENOMIC DNA]</scope>
</reference>
<evidence type="ECO:0000313" key="2">
    <source>
        <dbReference type="Proteomes" id="UP000176923"/>
    </source>
</evidence>
<organism evidence="1 2">
    <name type="scientific">Candidatus Gottesmanbacteria bacterium RIFCSPHIGHO2_02_FULL_39_11</name>
    <dbReference type="NCBI Taxonomy" id="1798382"/>
    <lineage>
        <taxon>Bacteria</taxon>
        <taxon>Candidatus Gottesmaniibacteriota</taxon>
    </lineage>
</organism>
<dbReference type="EMBL" id="MFJL01000015">
    <property type="protein sequence ID" value="OGG16055.1"/>
    <property type="molecule type" value="Genomic_DNA"/>
</dbReference>